<name>A0A6B3NCA6_9CYAN</name>
<evidence type="ECO:0000256" key="7">
    <source>
        <dbReference type="ARBA" id="ARBA00023136"/>
    </source>
</evidence>
<organism evidence="10">
    <name type="scientific">Symploca sp. SIO1C4</name>
    <dbReference type="NCBI Taxonomy" id="2607765"/>
    <lineage>
        <taxon>Bacteria</taxon>
        <taxon>Bacillati</taxon>
        <taxon>Cyanobacteriota</taxon>
        <taxon>Cyanophyceae</taxon>
        <taxon>Coleofasciculales</taxon>
        <taxon>Coleofasciculaceae</taxon>
        <taxon>Symploca</taxon>
    </lineage>
</organism>
<keyword evidence="6 8" id="KW-1133">Transmembrane helix</keyword>
<comment type="subcellular location">
    <subcellularLocation>
        <location evidence="1">Cell membrane</location>
    </subcellularLocation>
</comment>
<dbReference type="PANTHER" id="PTHR30576:SF4">
    <property type="entry name" value="UNDECAPRENYL-PHOSPHATE GALACTOSE PHOSPHOTRANSFERASE"/>
    <property type="match status" value="1"/>
</dbReference>
<keyword evidence="3" id="KW-1003">Cell membrane</keyword>
<evidence type="ECO:0000259" key="9">
    <source>
        <dbReference type="Pfam" id="PF02397"/>
    </source>
</evidence>
<keyword evidence="4 10" id="KW-0808">Transferase</keyword>
<dbReference type="GO" id="GO:0005886">
    <property type="term" value="C:plasma membrane"/>
    <property type="evidence" value="ECO:0007669"/>
    <property type="project" value="UniProtKB-SubCell"/>
</dbReference>
<evidence type="ECO:0000256" key="6">
    <source>
        <dbReference type="ARBA" id="ARBA00022989"/>
    </source>
</evidence>
<evidence type="ECO:0000313" key="10">
    <source>
        <dbReference type="EMBL" id="NER29183.1"/>
    </source>
</evidence>
<comment type="similarity">
    <text evidence="2">Belongs to the bacterial sugar transferase family.</text>
</comment>
<dbReference type="PANTHER" id="PTHR30576">
    <property type="entry name" value="COLANIC BIOSYNTHESIS UDP-GLUCOSE LIPID CARRIER TRANSFERASE"/>
    <property type="match status" value="1"/>
</dbReference>
<gene>
    <name evidence="10" type="ORF">F6J89_16515</name>
</gene>
<evidence type="ECO:0000256" key="4">
    <source>
        <dbReference type="ARBA" id="ARBA00022679"/>
    </source>
</evidence>
<evidence type="ECO:0000256" key="3">
    <source>
        <dbReference type="ARBA" id="ARBA00022475"/>
    </source>
</evidence>
<sequence length="243" mass="27907">MTAQSQLISVKMLQVLVKRGFQLPASRSGQIGLARHRLDGNLAKRLFDVIFSLSVLILLLPIYLLLAMLIAISSPGPIFYIQERVGKNYKPFGCIKFRTMVNNADEILLDMIATSPALREEFEENFKLKKDPRITWIGRFLRLTSLDEFPQFWNVLKGDMSVVGPRPLVPEEIHKYGRHMDKVLTIRPGITGLWQVSGRNDIPYNRRVQMDVYYVNSRNFWLDLLLVVKTIGVIIFPQNNGAY</sequence>
<evidence type="ECO:0000256" key="8">
    <source>
        <dbReference type="SAM" id="Phobius"/>
    </source>
</evidence>
<evidence type="ECO:0000256" key="1">
    <source>
        <dbReference type="ARBA" id="ARBA00004236"/>
    </source>
</evidence>
<evidence type="ECO:0000256" key="2">
    <source>
        <dbReference type="ARBA" id="ARBA00006464"/>
    </source>
</evidence>
<proteinExistence type="inferred from homology"/>
<comment type="caution">
    <text evidence="10">The sequence shown here is derived from an EMBL/GenBank/DDBJ whole genome shotgun (WGS) entry which is preliminary data.</text>
</comment>
<keyword evidence="5 8" id="KW-0812">Transmembrane</keyword>
<feature type="domain" description="Bacterial sugar transferase" evidence="9">
    <location>
        <begin position="44"/>
        <end position="235"/>
    </location>
</feature>
<protein>
    <submittedName>
        <fullName evidence="10">Sugar transferase</fullName>
    </submittedName>
</protein>
<keyword evidence="7 8" id="KW-0472">Membrane</keyword>
<dbReference type="EMBL" id="JAAHFQ010000322">
    <property type="protein sequence ID" value="NER29183.1"/>
    <property type="molecule type" value="Genomic_DNA"/>
</dbReference>
<feature type="transmembrane region" description="Helical" evidence="8">
    <location>
        <begin position="46"/>
        <end position="72"/>
    </location>
</feature>
<dbReference type="InterPro" id="IPR003362">
    <property type="entry name" value="Bact_transf"/>
</dbReference>
<reference evidence="10" key="1">
    <citation type="submission" date="2019-11" db="EMBL/GenBank/DDBJ databases">
        <title>Genomic insights into an expanded diversity of filamentous marine cyanobacteria reveals the extraordinary biosynthetic potential of Moorea and Okeania.</title>
        <authorList>
            <person name="Ferreira Leao T."/>
            <person name="Wang M."/>
            <person name="Moss N."/>
            <person name="Da Silva R."/>
            <person name="Sanders J."/>
            <person name="Nurk S."/>
            <person name="Gurevich A."/>
            <person name="Humphrey G."/>
            <person name="Reher R."/>
            <person name="Zhu Q."/>
            <person name="Belda-Ferre P."/>
            <person name="Glukhov E."/>
            <person name="Rex R."/>
            <person name="Dorrestein P.C."/>
            <person name="Knight R."/>
            <person name="Pevzner P."/>
            <person name="Gerwick W.H."/>
            <person name="Gerwick L."/>
        </authorList>
    </citation>
    <scope>NUCLEOTIDE SEQUENCE</scope>
    <source>
        <strain evidence="10">SIO1C4</strain>
    </source>
</reference>
<accession>A0A6B3NCA6</accession>
<evidence type="ECO:0000256" key="5">
    <source>
        <dbReference type="ARBA" id="ARBA00022692"/>
    </source>
</evidence>
<dbReference type="Pfam" id="PF02397">
    <property type="entry name" value="Bac_transf"/>
    <property type="match status" value="1"/>
</dbReference>
<dbReference type="AlphaFoldDB" id="A0A6B3NCA6"/>
<dbReference type="GO" id="GO:0016780">
    <property type="term" value="F:phosphotransferase activity, for other substituted phosphate groups"/>
    <property type="evidence" value="ECO:0007669"/>
    <property type="project" value="TreeGrafter"/>
</dbReference>